<name>A0ABS6FHK5_9FIRM</name>
<evidence type="ECO:0000313" key="3">
    <source>
        <dbReference type="Proteomes" id="UP000783742"/>
    </source>
</evidence>
<accession>A0ABS6FHK5</accession>
<evidence type="ECO:0000259" key="1">
    <source>
        <dbReference type="PROSITE" id="PS50151"/>
    </source>
</evidence>
<sequence>MLCDNCKERESVISYTKINDDRVEEVHLCEVCAEEKFKREFKGYQDIIPQIENALNNIFKFTANNSKDEEDVKCEFCGTSFTQVKNSGILGCPKCYETFQADIKKYLNALNVNSKYKGKIPKDADSYIVYNRKLEDLKSRLDLAINLEEYEKAAEIRDEIKSLKGDTIA</sequence>
<dbReference type="EMBL" id="JAHLQO010000003">
    <property type="protein sequence ID" value="MBU5668972.1"/>
    <property type="molecule type" value="Genomic_DNA"/>
</dbReference>
<dbReference type="PANTHER" id="PTHR38430">
    <property type="entry name" value="PROTEIN-ARGININE KINASE ACTIVATOR PROTEIN"/>
    <property type="match status" value="1"/>
</dbReference>
<reference evidence="2 3" key="1">
    <citation type="submission" date="2021-06" db="EMBL/GenBank/DDBJ databases">
        <authorList>
            <person name="Sun Q."/>
            <person name="Li D."/>
        </authorList>
    </citation>
    <scope>NUCLEOTIDE SEQUENCE [LARGE SCALE GENOMIC DNA]</scope>
    <source>
        <strain evidence="2 3">MSJ-1</strain>
    </source>
</reference>
<organism evidence="2 3">
    <name type="scientific">Peptoniphilus ovalis</name>
    <dbReference type="NCBI Taxonomy" id="2841503"/>
    <lineage>
        <taxon>Bacteria</taxon>
        <taxon>Bacillati</taxon>
        <taxon>Bacillota</taxon>
        <taxon>Tissierellia</taxon>
        <taxon>Tissierellales</taxon>
        <taxon>Peptoniphilaceae</taxon>
        <taxon>Peptoniphilus</taxon>
    </lineage>
</organism>
<dbReference type="InterPro" id="IPR025542">
    <property type="entry name" value="YacH"/>
</dbReference>
<proteinExistence type="predicted"/>
<dbReference type="PIRSF" id="PIRSF015034">
    <property type="entry name" value="YacH"/>
    <property type="match status" value="1"/>
</dbReference>
<comment type="caution">
    <text evidence="2">The sequence shown here is derived from an EMBL/GenBank/DDBJ whole genome shotgun (WGS) entry which is preliminary data.</text>
</comment>
<dbReference type="InterPro" id="IPR001943">
    <property type="entry name" value="UVR_dom"/>
</dbReference>
<dbReference type="RefSeq" id="WP_216548821.1">
    <property type="nucleotide sequence ID" value="NZ_JAHLQO010000003.1"/>
</dbReference>
<evidence type="ECO:0000313" key="2">
    <source>
        <dbReference type="EMBL" id="MBU5668972.1"/>
    </source>
</evidence>
<keyword evidence="3" id="KW-1185">Reference proteome</keyword>
<feature type="domain" description="UVR" evidence="1">
    <location>
        <begin position="131"/>
        <end position="166"/>
    </location>
</feature>
<dbReference type="PANTHER" id="PTHR38430:SF1">
    <property type="entry name" value="PROTEIN-ARGININE KINASE ACTIVATOR PROTEIN"/>
    <property type="match status" value="1"/>
</dbReference>
<dbReference type="PROSITE" id="PS50151">
    <property type="entry name" value="UVR"/>
    <property type="match status" value="1"/>
</dbReference>
<dbReference type="Proteomes" id="UP000783742">
    <property type="component" value="Unassembled WGS sequence"/>
</dbReference>
<dbReference type="Pfam" id="PF02151">
    <property type="entry name" value="UVR"/>
    <property type="match status" value="1"/>
</dbReference>
<protein>
    <submittedName>
        <fullName evidence="2">UvrB/UvrC motif-containing protein</fullName>
    </submittedName>
</protein>
<gene>
    <name evidence="2" type="ORF">KQI68_03865</name>
</gene>